<keyword evidence="1" id="KW-0378">Hydrolase</keyword>
<dbReference type="Pfam" id="PF19732">
    <property type="entry name" value="SpoIIE_N"/>
    <property type="match status" value="1"/>
</dbReference>
<keyword evidence="2" id="KW-0812">Transmembrane</keyword>
<evidence type="ECO:0000256" key="1">
    <source>
        <dbReference type="ARBA" id="ARBA00022801"/>
    </source>
</evidence>
<dbReference type="PANTHER" id="PTHR43156">
    <property type="entry name" value="STAGE II SPORULATION PROTEIN E-RELATED"/>
    <property type="match status" value="1"/>
</dbReference>
<dbReference type="GO" id="GO:0016791">
    <property type="term" value="F:phosphatase activity"/>
    <property type="evidence" value="ECO:0007669"/>
    <property type="project" value="TreeGrafter"/>
</dbReference>
<feature type="transmembrane region" description="Helical" evidence="2">
    <location>
        <begin position="67"/>
        <end position="91"/>
    </location>
</feature>
<name>F6KDI7_9FIRM</name>
<evidence type="ECO:0000256" key="2">
    <source>
        <dbReference type="SAM" id="Phobius"/>
    </source>
</evidence>
<reference evidence="4" key="1">
    <citation type="journal article" date="2011" name="J. Bacteriol.">
        <title>The spoIIE Homolog of Epulopiscium sp. Type B Is Expressed Early in Intracellular Offspring Development.</title>
        <authorList>
            <person name="Miller D.A."/>
            <person name="Choat J.H."/>
            <person name="Clements K.D."/>
            <person name="Angert E.R."/>
        </authorList>
    </citation>
    <scope>NUCLEOTIDE SEQUENCE</scope>
</reference>
<dbReference type="PANTHER" id="PTHR43156:SF2">
    <property type="entry name" value="STAGE II SPORULATION PROTEIN E"/>
    <property type="match status" value="1"/>
</dbReference>
<feature type="transmembrane region" description="Helical" evidence="2">
    <location>
        <begin position="130"/>
        <end position="158"/>
    </location>
</feature>
<dbReference type="InterPro" id="IPR001932">
    <property type="entry name" value="PPM-type_phosphatase-like_dom"/>
</dbReference>
<dbReference type="InterPro" id="IPR036457">
    <property type="entry name" value="PPM-type-like_dom_sf"/>
</dbReference>
<feature type="transmembrane region" description="Helical" evidence="2">
    <location>
        <begin position="21"/>
        <end position="47"/>
    </location>
</feature>
<dbReference type="RefSeq" id="WP_305768620.1">
    <property type="nucleotide sequence ID" value="NZ_CP117982.1"/>
</dbReference>
<organism evidence="4">
    <name type="scientific">Candidatus Epulonipiscium viviparus</name>
    <dbReference type="NCBI Taxonomy" id="420336"/>
    <lineage>
        <taxon>Bacteria</taxon>
        <taxon>Bacillati</taxon>
        <taxon>Bacillota</taxon>
        <taxon>Clostridia</taxon>
        <taxon>Lachnospirales</taxon>
        <taxon>Lachnospiraceae</taxon>
        <taxon>Candidatus Epulonipiscium</taxon>
    </lineage>
</organism>
<dbReference type="EMBL" id="HQ149097">
    <property type="protein sequence ID" value="ADN44618.1"/>
    <property type="molecule type" value="Genomic_DNA"/>
</dbReference>
<proteinExistence type="predicted"/>
<keyword evidence="2" id="KW-0472">Membrane</keyword>
<protein>
    <submittedName>
        <fullName evidence="4">Stage II sporulation phosphatase E</fullName>
    </submittedName>
</protein>
<accession>F6KDI7</accession>
<dbReference type="Gene3D" id="3.60.40.10">
    <property type="entry name" value="PPM-type phosphatase domain"/>
    <property type="match status" value="1"/>
</dbReference>
<feature type="domain" description="PPM-type phosphatase" evidence="3">
    <location>
        <begin position="567"/>
        <end position="779"/>
    </location>
</feature>
<dbReference type="SMART" id="SM00331">
    <property type="entry name" value="PP2C_SIG"/>
    <property type="match status" value="1"/>
</dbReference>
<dbReference type="Pfam" id="PF07228">
    <property type="entry name" value="SpoIIE"/>
    <property type="match status" value="1"/>
</dbReference>
<dbReference type="AlphaFoldDB" id="F6KDI7"/>
<feature type="transmembrane region" description="Helical" evidence="2">
    <location>
        <begin position="233"/>
        <end position="255"/>
    </location>
</feature>
<dbReference type="InterPro" id="IPR052016">
    <property type="entry name" value="Bact_Sigma-Reg"/>
</dbReference>
<feature type="transmembrane region" description="Helical" evidence="2">
    <location>
        <begin position="261"/>
        <end position="278"/>
    </location>
</feature>
<evidence type="ECO:0000313" key="4">
    <source>
        <dbReference type="EMBL" id="ADN44618.1"/>
    </source>
</evidence>
<gene>
    <name evidence="4" type="primary">spoIIE</name>
</gene>
<keyword evidence="2" id="KW-1133">Transmembrane helix</keyword>
<feature type="transmembrane region" description="Helical" evidence="2">
    <location>
        <begin position="170"/>
        <end position="190"/>
    </location>
</feature>
<feature type="transmembrane region" description="Helical" evidence="2">
    <location>
        <begin position="290"/>
        <end position="312"/>
    </location>
</feature>
<dbReference type="PROSITE" id="PS51746">
    <property type="entry name" value="PPM_2"/>
    <property type="match status" value="1"/>
</dbReference>
<sequence>MERVLIKDTNRINKRIILTQVFLCICGFMFARVGIVNEFFTLGIAYLTCVYKDKRTRNWTTLFLVLGYISISISNFYVTNYLVITACIIIFRRFMDKTRIKFNIANQIVTLVGSIFVVKTFILIVTNFNITSFITIIVECFVAALLVLILTYGIDALLENKIYELTQKETVSMLFMFIVILCGMIDFYISVPIFIEIYFKDILVFMFLIAITYLGGINLGVTVSVVIGSMLTIIGYIPINLCLVYCVSVLFSGLFIPLGKIAVTLGIGLGQIVGYIIFNENIIDMPIMGAYFVAAIITMFIPPDYFGFASWFSTKREEQNEKEHLAHVQGIAVDRLVHFKEAFEKLGVSFNKEHFNTSTLNKAQVDTVIEETLNKMCDTCHLRSFCWEDDVVMMYNCSREMVYKGERNGKIVISDIPESFSNKCPSAESFASVLNYRLDITRQKIISKNKTIETKMLMSQQMEVVANSIDGIANEIENEIVFNKELERQAREALISVGIKVKDIILLEADGEFKALELYTKYCNKSDDIEFRIITSLENAIKLKLELKTHICGSPSGCYFKITKKRKFGVTAGAALCAKGKISGDVYSFMEIPNGKYLMALSDGMGSGELARTQSKITIEMLEEFMEAGLGAESSLKLINSTLVLRQENEVFSTIDVAIIDTTTGVVKILKAGAATTFVLRDHEVIAIESESLPVGIIKDAYIETHNVALESGDILIMVTDGLLSTTEDALGRQEAFKQFILDCQTKDPEQMANFLLNKSRSLLAGDYSDDMTVVVGCIYKKI</sequence>
<dbReference type="SUPFAM" id="SSF81606">
    <property type="entry name" value="PP2C-like"/>
    <property type="match status" value="1"/>
</dbReference>
<feature type="transmembrane region" description="Helical" evidence="2">
    <location>
        <begin position="202"/>
        <end position="226"/>
    </location>
</feature>
<dbReference type="InterPro" id="IPR045768">
    <property type="entry name" value="SpoIIE_N"/>
</dbReference>
<feature type="transmembrane region" description="Helical" evidence="2">
    <location>
        <begin position="103"/>
        <end position="124"/>
    </location>
</feature>
<evidence type="ECO:0000259" key="3">
    <source>
        <dbReference type="PROSITE" id="PS51746"/>
    </source>
</evidence>